<proteinExistence type="predicted"/>
<feature type="compositionally biased region" description="Acidic residues" evidence="1">
    <location>
        <begin position="541"/>
        <end position="552"/>
    </location>
</feature>
<dbReference type="PANTHER" id="PTHR33480">
    <property type="entry name" value="SET DOMAIN-CONTAINING PROTEIN-RELATED"/>
    <property type="match status" value="1"/>
</dbReference>
<dbReference type="AlphaFoldDB" id="A0A6J1TC69"/>
<dbReference type="Proteomes" id="UP000504606">
    <property type="component" value="Unplaced"/>
</dbReference>
<dbReference type="KEGG" id="foc:113215712"/>
<name>A0A6J1TC69_FRAOC</name>
<evidence type="ECO:0000256" key="1">
    <source>
        <dbReference type="SAM" id="MobiDB-lite"/>
    </source>
</evidence>
<protein>
    <submittedName>
        <fullName evidence="3">Uncharacterized protein LOC113215712</fullName>
    </submittedName>
</protein>
<accession>A0A6J1TC69</accession>
<gene>
    <name evidence="3" type="primary">LOC113215712</name>
</gene>
<reference evidence="3" key="1">
    <citation type="submission" date="2025-08" db="UniProtKB">
        <authorList>
            <consortium name="RefSeq"/>
        </authorList>
    </citation>
    <scope>IDENTIFICATION</scope>
    <source>
        <tissue evidence="3">Whole organism</tissue>
    </source>
</reference>
<feature type="compositionally biased region" description="Acidic residues" evidence="1">
    <location>
        <begin position="509"/>
        <end position="521"/>
    </location>
</feature>
<dbReference type="OrthoDB" id="6630365at2759"/>
<keyword evidence="2" id="KW-1185">Reference proteome</keyword>
<dbReference type="RefSeq" id="XP_026291159.2">
    <property type="nucleotide sequence ID" value="XM_026435374.2"/>
</dbReference>
<dbReference type="GeneID" id="113215712"/>
<evidence type="ECO:0000313" key="2">
    <source>
        <dbReference type="Proteomes" id="UP000504606"/>
    </source>
</evidence>
<evidence type="ECO:0000313" key="3">
    <source>
        <dbReference type="RefSeq" id="XP_026291159.2"/>
    </source>
</evidence>
<sequence length="632" mass="71495">MGNRKHDCDNPNAGVYATKSRAVSSYDPSKLAVCPGCKVGVVKTNLYNHRKRCPVLKNEGHLRGTHMQYLTFAQLKKGDMDAFTLNVIQKMKNDDIRKTVEGDKTILMYGASLFSEYSDKPHLRNSVSSKLRDLGRMLLEARKIAPKIKTLEDLLDPHNWTLLKESVCSASGFNPDDNSFTTPSLALRLGGNVAILLNVLETSALINCNSQQLQRYDYMKRLLRGDFRRHIAKKAHRTLRNRKFRAPKRAPLAADIQKLYAYLKEQIKQKMEMLKADPTHALHWNNLAKVTVAYLVTYNRRRPGETARLLVKDAQRICDVSTTDPELMKVFSQAEKLHASSLKMINLPGKKDRVVPLLFNPLSYEATTLLIKHRLQCGIIAENPHVFAVAGTKVNTIRADVVIREAAESCGAEDPLSLRATQLRKNVATTCQLLALNEHELDVLAKFMGHDINVHRQFYRLSDDAIQLARLSKVFSLLDEGKLQLQEGKTLAELQINVNDINIDEEVNVEENSEDITEEITDQPTSKTSGTKRKRRKASNVEDDTTDEEVEPLEPLRPKATPSKQRNMQGREPWLAEESEAIDKHFGSLIRKGIQPGMEEISTVKAKEPRLAKRTSSKIYHKIRNILSKAKQ</sequence>
<dbReference type="PANTHER" id="PTHR33480:SF1">
    <property type="entry name" value="TYR RECOMBINASE DOMAIN-CONTAINING PROTEIN"/>
    <property type="match status" value="1"/>
</dbReference>
<feature type="region of interest" description="Disordered" evidence="1">
    <location>
        <begin position="509"/>
        <end position="572"/>
    </location>
</feature>
<organism evidence="2 3">
    <name type="scientific">Frankliniella occidentalis</name>
    <name type="common">Western flower thrips</name>
    <name type="synonym">Euthrips occidentalis</name>
    <dbReference type="NCBI Taxonomy" id="133901"/>
    <lineage>
        <taxon>Eukaryota</taxon>
        <taxon>Metazoa</taxon>
        <taxon>Ecdysozoa</taxon>
        <taxon>Arthropoda</taxon>
        <taxon>Hexapoda</taxon>
        <taxon>Insecta</taxon>
        <taxon>Pterygota</taxon>
        <taxon>Neoptera</taxon>
        <taxon>Paraneoptera</taxon>
        <taxon>Thysanoptera</taxon>
        <taxon>Terebrantia</taxon>
        <taxon>Thripoidea</taxon>
        <taxon>Thripidae</taxon>
        <taxon>Frankliniella</taxon>
    </lineage>
</organism>